<feature type="region of interest" description="Disordered" evidence="3">
    <location>
        <begin position="226"/>
        <end position="256"/>
    </location>
</feature>
<evidence type="ECO:0000256" key="2">
    <source>
        <dbReference type="ARBA" id="ARBA00023315"/>
    </source>
</evidence>
<dbReference type="GO" id="GO:0016746">
    <property type="term" value="F:acyltransferase activity"/>
    <property type="evidence" value="ECO:0007669"/>
    <property type="project" value="UniProtKB-KW"/>
</dbReference>
<dbReference type="PANTHER" id="PTHR10434:SF55">
    <property type="entry name" value="POSSIBLE ACYLTRANSFERASE"/>
    <property type="match status" value="1"/>
</dbReference>
<evidence type="ECO:0000259" key="4">
    <source>
        <dbReference type="SMART" id="SM00563"/>
    </source>
</evidence>
<dbReference type="InterPro" id="IPR002123">
    <property type="entry name" value="Plipid/glycerol_acylTrfase"/>
</dbReference>
<organism evidence="5 6">
    <name type="scientific">Nocardioides marinquilinus</name>
    <dbReference type="NCBI Taxonomy" id="1210400"/>
    <lineage>
        <taxon>Bacteria</taxon>
        <taxon>Bacillati</taxon>
        <taxon>Actinomycetota</taxon>
        <taxon>Actinomycetes</taxon>
        <taxon>Propionibacteriales</taxon>
        <taxon>Nocardioidaceae</taxon>
        <taxon>Nocardioides</taxon>
    </lineage>
</organism>
<feature type="domain" description="Phospholipid/glycerol acyltransferase" evidence="4">
    <location>
        <begin position="45"/>
        <end position="163"/>
    </location>
</feature>
<sequence length="256" mass="27549">MRVRKLQQPRGWAFTVGAMILKPLFFLTTRPDWVDGTKIPATGGCIVVINHLSYVDPLTAAHFCYDHGRLPRYLAKSGLFRNKVLGFFLRGAGQIPVERATAGAVGAYDAAVAAVNAGECVVVYPEGTLTRDPDLWPMKGKSGAARIALATGAPVVPVGQWGAQQLLAPYSTKPHLFPRKTIHVLVGDPVDLADLAAKPLDAAVIAQATDRIMDAVTELVARLRDEDPPAERFDPRRAGVAEIGNPTQQPRTRDAG</sequence>
<keyword evidence="1" id="KW-0808">Transferase</keyword>
<dbReference type="Proteomes" id="UP001500221">
    <property type="component" value="Unassembled WGS sequence"/>
</dbReference>
<keyword evidence="6" id="KW-1185">Reference proteome</keyword>
<feature type="compositionally biased region" description="Basic and acidic residues" evidence="3">
    <location>
        <begin position="226"/>
        <end position="239"/>
    </location>
</feature>
<comment type="caution">
    <text evidence="5">The sequence shown here is derived from an EMBL/GenBank/DDBJ whole genome shotgun (WGS) entry which is preliminary data.</text>
</comment>
<evidence type="ECO:0000256" key="1">
    <source>
        <dbReference type="ARBA" id="ARBA00022679"/>
    </source>
</evidence>
<evidence type="ECO:0000313" key="6">
    <source>
        <dbReference type="Proteomes" id="UP001500221"/>
    </source>
</evidence>
<dbReference type="PANTHER" id="PTHR10434">
    <property type="entry name" value="1-ACYL-SN-GLYCEROL-3-PHOSPHATE ACYLTRANSFERASE"/>
    <property type="match status" value="1"/>
</dbReference>
<dbReference type="SMART" id="SM00563">
    <property type="entry name" value="PlsC"/>
    <property type="match status" value="1"/>
</dbReference>
<evidence type="ECO:0000313" key="5">
    <source>
        <dbReference type="EMBL" id="GAA5150455.1"/>
    </source>
</evidence>
<dbReference type="EMBL" id="BAABKG010000003">
    <property type="protein sequence ID" value="GAA5150455.1"/>
    <property type="molecule type" value="Genomic_DNA"/>
</dbReference>
<gene>
    <name evidence="5" type="ORF">GCM10023340_27610</name>
</gene>
<evidence type="ECO:0000256" key="3">
    <source>
        <dbReference type="SAM" id="MobiDB-lite"/>
    </source>
</evidence>
<keyword evidence="2 5" id="KW-0012">Acyltransferase</keyword>
<name>A0ABP9PS20_9ACTN</name>
<dbReference type="Pfam" id="PF01553">
    <property type="entry name" value="Acyltransferase"/>
    <property type="match status" value="1"/>
</dbReference>
<dbReference type="CDD" id="cd07989">
    <property type="entry name" value="LPLAT_AGPAT-like"/>
    <property type="match status" value="1"/>
</dbReference>
<dbReference type="SUPFAM" id="SSF69593">
    <property type="entry name" value="Glycerol-3-phosphate (1)-acyltransferase"/>
    <property type="match status" value="1"/>
</dbReference>
<dbReference type="RefSeq" id="WP_345459420.1">
    <property type="nucleotide sequence ID" value="NZ_BAABKG010000003.1"/>
</dbReference>
<accession>A0ABP9PS20</accession>
<protein>
    <submittedName>
        <fullName evidence="5">Lysophospholipid acyltransferase family protein</fullName>
    </submittedName>
</protein>
<proteinExistence type="predicted"/>
<reference evidence="6" key="1">
    <citation type="journal article" date="2019" name="Int. J. Syst. Evol. Microbiol.">
        <title>The Global Catalogue of Microorganisms (GCM) 10K type strain sequencing project: providing services to taxonomists for standard genome sequencing and annotation.</title>
        <authorList>
            <consortium name="The Broad Institute Genomics Platform"/>
            <consortium name="The Broad Institute Genome Sequencing Center for Infectious Disease"/>
            <person name="Wu L."/>
            <person name="Ma J."/>
        </authorList>
    </citation>
    <scope>NUCLEOTIDE SEQUENCE [LARGE SCALE GENOMIC DNA]</scope>
    <source>
        <strain evidence="6">JCM 18459</strain>
    </source>
</reference>